<feature type="transmembrane region" description="Helical" evidence="8">
    <location>
        <begin position="204"/>
        <end position="223"/>
    </location>
</feature>
<dbReference type="Proteomes" id="UP000036987">
    <property type="component" value="Unassembled WGS sequence"/>
</dbReference>
<keyword evidence="3" id="KW-0050">Antiport</keyword>
<sequence length="413" mass="46824">MVDSPNEKGSVSDFAKRIEPAWLISQVDRGTMDGILTASRHGTVRRPVSTEEEDRGRRVDLLDWICLLQMARVIEMHDFDVESSVVNRPATIARKPHHSEDETQPIRPVSSNNMIAQPTQHTSRSWKKCTVTLKSLKIVILASRFKFLMIFVPAAILAANYLYTDEELAEVDSKSLLMAIIAILFPSVLHYTRTEEGFSDSNMMLSRFYSCLMLISYIFYISYQIKNGWRVQNPDNEQEGENEEGTDNEMEQVPQISKWEAIVWFVVLTILISKLSEYLIHNIVGASMAWGIPVAFMSVVIVPIAGNAGEHVCATVIQTKEKMDILVKIAVGSSTEITMFTIPFCVILGWIMDVPLDLNFQIFETTTLFLTLLVVAFLLQDDSSNYYKGLMLMFCYLIITASFFIKPENHFSS</sequence>
<dbReference type="InterPro" id="IPR044880">
    <property type="entry name" value="NCX_ion-bd_dom_sf"/>
</dbReference>
<evidence type="ECO:0000256" key="3">
    <source>
        <dbReference type="ARBA" id="ARBA00022449"/>
    </source>
</evidence>
<keyword evidence="2" id="KW-0813">Transport</keyword>
<feature type="domain" description="Sodium/calcium exchanger membrane region" evidence="9">
    <location>
        <begin position="261"/>
        <end position="403"/>
    </location>
</feature>
<evidence type="ECO:0000256" key="7">
    <source>
        <dbReference type="ARBA" id="ARBA00023136"/>
    </source>
</evidence>
<keyword evidence="5 8" id="KW-1133">Transmembrane helix</keyword>
<accession>A0A0K9PKT8</accession>
<feature type="transmembrane region" description="Helical" evidence="8">
    <location>
        <begin position="386"/>
        <end position="405"/>
    </location>
</feature>
<name>A0A0K9PKT8_ZOSMR</name>
<dbReference type="GO" id="GO:0009705">
    <property type="term" value="C:plant-type vacuole membrane"/>
    <property type="evidence" value="ECO:0000318"/>
    <property type="project" value="GO_Central"/>
</dbReference>
<reference evidence="11" key="1">
    <citation type="journal article" date="2016" name="Nature">
        <title>The genome of the seagrass Zostera marina reveals angiosperm adaptation to the sea.</title>
        <authorList>
            <person name="Olsen J.L."/>
            <person name="Rouze P."/>
            <person name="Verhelst B."/>
            <person name="Lin Y.-C."/>
            <person name="Bayer T."/>
            <person name="Collen J."/>
            <person name="Dattolo E."/>
            <person name="De Paoli E."/>
            <person name="Dittami S."/>
            <person name="Maumus F."/>
            <person name="Michel G."/>
            <person name="Kersting A."/>
            <person name="Lauritano C."/>
            <person name="Lohaus R."/>
            <person name="Toepel M."/>
            <person name="Tonon T."/>
            <person name="Vanneste K."/>
            <person name="Amirebrahimi M."/>
            <person name="Brakel J."/>
            <person name="Bostroem C."/>
            <person name="Chovatia M."/>
            <person name="Grimwood J."/>
            <person name="Jenkins J.W."/>
            <person name="Jueterbock A."/>
            <person name="Mraz A."/>
            <person name="Stam W.T."/>
            <person name="Tice H."/>
            <person name="Bornberg-Bauer E."/>
            <person name="Green P.J."/>
            <person name="Pearson G.A."/>
            <person name="Procaccini G."/>
            <person name="Duarte C.M."/>
            <person name="Schmutz J."/>
            <person name="Reusch T.B.H."/>
            <person name="Van de Peer Y."/>
        </authorList>
    </citation>
    <scope>NUCLEOTIDE SEQUENCE [LARGE SCALE GENOMIC DNA]</scope>
    <source>
        <strain evidence="11">cv. Finnish</strain>
    </source>
</reference>
<dbReference type="Gene3D" id="1.20.1420.30">
    <property type="entry name" value="NCX, central ion-binding region"/>
    <property type="match status" value="1"/>
</dbReference>
<organism evidence="10 11">
    <name type="scientific">Zostera marina</name>
    <name type="common">Eelgrass</name>
    <dbReference type="NCBI Taxonomy" id="29655"/>
    <lineage>
        <taxon>Eukaryota</taxon>
        <taxon>Viridiplantae</taxon>
        <taxon>Streptophyta</taxon>
        <taxon>Embryophyta</taxon>
        <taxon>Tracheophyta</taxon>
        <taxon>Spermatophyta</taxon>
        <taxon>Magnoliopsida</taxon>
        <taxon>Liliopsida</taxon>
        <taxon>Zosteraceae</taxon>
        <taxon>Zostera</taxon>
    </lineage>
</organism>
<evidence type="ECO:0000256" key="2">
    <source>
        <dbReference type="ARBA" id="ARBA00022448"/>
    </source>
</evidence>
<keyword evidence="7 8" id="KW-0472">Membrane</keyword>
<dbReference type="GO" id="GO:0070588">
    <property type="term" value="P:calcium ion transmembrane transport"/>
    <property type="evidence" value="ECO:0000318"/>
    <property type="project" value="GO_Central"/>
</dbReference>
<evidence type="ECO:0000256" key="4">
    <source>
        <dbReference type="ARBA" id="ARBA00022692"/>
    </source>
</evidence>
<dbReference type="GO" id="GO:0015369">
    <property type="term" value="F:calcium:proton antiporter activity"/>
    <property type="evidence" value="ECO:0000318"/>
    <property type="project" value="GO_Central"/>
</dbReference>
<keyword evidence="4 8" id="KW-0812">Transmembrane</keyword>
<dbReference type="AlphaFoldDB" id="A0A0K9PKT8"/>
<evidence type="ECO:0000259" key="9">
    <source>
        <dbReference type="Pfam" id="PF01699"/>
    </source>
</evidence>
<comment type="caution">
    <text evidence="10">The sequence shown here is derived from an EMBL/GenBank/DDBJ whole genome shotgun (WGS) entry which is preliminary data.</text>
</comment>
<evidence type="ECO:0000256" key="6">
    <source>
        <dbReference type="ARBA" id="ARBA00023065"/>
    </source>
</evidence>
<evidence type="ECO:0000256" key="1">
    <source>
        <dbReference type="ARBA" id="ARBA00004127"/>
    </source>
</evidence>
<evidence type="ECO:0000313" key="11">
    <source>
        <dbReference type="Proteomes" id="UP000036987"/>
    </source>
</evidence>
<comment type="subcellular location">
    <subcellularLocation>
        <location evidence="1">Endomembrane system</location>
        <topology evidence="1">Multi-pass membrane protein</topology>
    </subcellularLocation>
</comment>
<feature type="transmembrane region" description="Helical" evidence="8">
    <location>
        <begin position="175"/>
        <end position="192"/>
    </location>
</feature>
<evidence type="ECO:0000313" key="10">
    <source>
        <dbReference type="EMBL" id="KMZ68860.1"/>
    </source>
</evidence>
<keyword evidence="11" id="KW-1185">Reference proteome</keyword>
<keyword evidence="6" id="KW-0406">Ion transport</keyword>
<evidence type="ECO:0000256" key="5">
    <source>
        <dbReference type="ARBA" id="ARBA00022989"/>
    </source>
</evidence>
<evidence type="ECO:0000256" key="8">
    <source>
        <dbReference type="SAM" id="Phobius"/>
    </source>
</evidence>
<dbReference type="PANTHER" id="PTHR31503:SF48">
    <property type="entry name" value="VACUOLAR CATION_PROTON EXCHANGER 2"/>
    <property type="match status" value="1"/>
</dbReference>
<dbReference type="Pfam" id="PF01699">
    <property type="entry name" value="Na_Ca_ex"/>
    <property type="match status" value="1"/>
</dbReference>
<dbReference type="InterPro" id="IPR004837">
    <property type="entry name" value="NaCa_Exmemb"/>
</dbReference>
<feature type="transmembrane region" description="Helical" evidence="8">
    <location>
        <begin position="325"/>
        <end position="350"/>
    </location>
</feature>
<dbReference type="EMBL" id="LFYR01000810">
    <property type="protein sequence ID" value="KMZ68860.1"/>
    <property type="molecule type" value="Genomic_DNA"/>
</dbReference>
<dbReference type="InterPro" id="IPR004713">
    <property type="entry name" value="CaH_exchang"/>
</dbReference>
<dbReference type="GO" id="GO:0012505">
    <property type="term" value="C:endomembrane system"/>
    <property type="evidence" value="ECO:0007669"/>
    <property type="project" value="UniProtKB-SubCell"/>
</dbReference>
<feature type="transmembrane region" description="Helical" evidence="8">
    <location>
        <begin position="287"/>
        <end position="305"/>
    </location>
</feature>
<dbReference type="OrthoDB" id="1699231at2759"/>
<feature type="transmembrane region" description="Helical" evidence="8">
    <location>
        <begin position="362"/>
        <end position="380"/>
    </location>
</feature>
<feature type="transmembrane region" description="Helical" evidence="8">
    <location>
        <begin position="261"/>
        <end position="280"/>
    </location>
</feature>
<protein>
    <submittedName>
        <fullName evidence="10">Vacuolar cation/proton exchanger 5</fullName>
    </submittedName>
</protein>
<gene>
    <name evidence="10" type="ORF">ZOSMA_229G00030</name>
</gene>
<dbReference type="PANTHER" id="PTHR31503">
    <property type="entry name" value="VACUOLAR CALCIUM ION TRANSPORTER"/>
    <property type="match status" value="1"/>
</dbReference>
<proteinExistence type="predicted"/>
<dbReference type="GO" id="GO:0006874">
    <property type="term" value="P:intracellular calcium ion homeostasis"/>
    <property type="evidence" value="ECO:0000318"/>
    <property type="project" value="GO_Central"/>
</dbReference>
<feature type="transmembrane region" description="Helical" evidence="8">
    <location>
        <begin position="145"/>
        <end position="163"/>
    </location>
</feature>